<keyword evidence="7" id="KW-1185">Reference proteome</keyword>
<keyword evidence="3 4" id="KW-0175">Coiled coil</keyword>
<dbReference type="Pfam" id="PF21673">
    <property type="entry name" value="CCDC93_N"/>
    <property type="match status" value="1"/>
</dbReference>
<evidence type="ECO:0000259" key="5">
    <source>
        <dbReference type="Pfam" id="PF09762"/>
    </source>
</evidence>
<comment type="similarity">
    <text evidence="1">Belongs to the CCDC93 family.</text>
</comment>
<dbReference type="RefSeq" id="XP_025829146.1">
    <property type="nucleotide sequence ID" value="XM_025973361.1"/>
</dbReference>
<evidence type="ECO:0000256" key="1">
    <source>
        <dbReference type="ARBA" id="ARBA00007219"/>
    </source>
</evidence>
<dbReference type="PANTHER" id="PTHR16441:SF0">
    <property type="entry name" value="COILED-COIL DOMAIN-CONTAINING PROTEIN 93"/>
    <property type="match status" value="1"/>
</dbReference>
<dbReference type="GeneID" id="108737727"/>
<dbReference type="InterPro" id="IPR048747">
    <property type="entry name" value="CCDC93_N"/>
</dbReference>
<dbReference type="GO" id="GO:0006893">
    <property type="term" value="P:Golgi to plasma membrane transport"/>
    <property type="evidence" value="ECO:0007669"/>
    <property type="project" value="TreeGrafter"/>
</dbReference>
<feature type="domain" description="CCDC93 N-terminal" evidence="6">
    <location>
        <begin position="39"/>
        <end position="144"/>
    </location>
</feature>
<dbReference type="PANTHER" id="PTHR16441">
    <property type="entry name" value="FIDIPIDINE"/>
    <property type="match status" value="1"/>
</dbReference>
<sequence length="587" mass="68242">MMAKVNTDLFNKFQSAIKLPLRQGGDGSETEVDIREDEEQSVKLQEIIDLLVAAGYFRARIKGLSPFDKVVGGMTWCIQSCNIDVDVDLLFQENSTIGQKIALTEKIVAVLQKMKCPYRIEPHQIQGLDFIHIFPVIQWLVKRSMEFRQEMAAFVRSYAVNQFEKEFPSAKEDPKKDILENIKKVQEVYRPRRIYKRKNALPDDLNTRLLITLLEYGVQGKTEAGNIQESTEGNTLEKQDIAEHSIEVLLNNLTLMQEDVTENFSFNDVQKTELAKHYAAFQNELKLEGTQTRQEDAILTLKEQKKVLEDEYANLTKKHSDLQNEIIEVNNKLKEILENQKQSSKILKDMETGIQENPETLKETEDLVILGEKLRNQELQFREYCKQELVRLQNMIEETKASKQEVSGTTHLNKELQMEEEKLKELRLKLAKKNREVAALQRKLDEVPTSAELAQYQRRFLELYNEVSAKHKETKQYYTLYNTLEDTRLYIKNELSLLNSISDSYPEALVSNSAKEEFLRQLENIVAGVKQSRCKVESKLVEEKHKRDELTYSLQSLVDQQRRYVSVVRQLGVECRKHEILLSQIQS</sequence>
<dbReference type="OrthoDB" id="16092at2759"/>
<dbReference type="InterPro" id="IPR039116">
    <property type="entry name" value="CCDC93"/>
</dbReference>
<dbReference type="KEGG" id="apln:108737727"/>
<evidence type="ECO:0000256" key="3">
    <source>
        <dbReference type="ARBA" id="ARBA00023054"/>
    </source>
</evidence>
<proteinExistence type="inferred from homology"/>
<organism evidence="7 8">
    <name type="scientific">Agrilus planipennis</name>
    <name type="common">Emerald ash borer</name>
    <name type="synonym">Agrilus marcopoli</name>
    <dbReference type="NCBI Taxonomy" id="224129"/>
    <lineage>
        <taxon>Eukaryota</taxon>
        <taxon>Metazoa</taxon>
        <taxon>Ecdysozoa</taxon>
        <taxon>Arthropoda</taxon>
        <taxon>Hexapoda</taxon>
        <taxon>Insecta</taxon>
        <taxon>Pterygota</taxon>
        <taxon>Neoptera</taxon>
        <taxon>Endopterygota</taxon>
        <taxon>Coleoptera</taxon>
        <taxon>Polyphaga</taxon>
        <taxon>Elateriformia</taxon>
        <taxon>Buprestoidea</taxon>
        <taxon>Buprestidae</taxon>
        <taxon>Agrilinae</taxon>
        <taxon>Agrilus</taxon>
    </lineage>
</organism>
<accession>A0A7F5QVN1</accession>
<dbReference type="InterPro" id="IPR019159">
    <property type="entry name" value="CCDC93_CC"/>
</dbReference>
<evidence type="ECO:0000313" key="7">
    <source>
        <dbReference type="Proteomes" id="UP000192223"/>
    </source>
</evidence>
<feature type="coiled-coil region" evidence="4">
    <location>
        <begin position="409"/>
        <end position="443"/>
    </location>
</feature>
<dbReference type="AlphaFoldDB" id="A0A7F5QVN1"/>
<dbReference type="FunCoup" id="A0A7F5QVN1">
    <property type="interactions" value="409"/>
</dbReference>
<reference evidence="8" key="1">
    <citation type="submission" date="2025-08" db="UniProtKB">
        <authorList>
            <consortium name="RefSeq"/>
        </authorList>
    </citation>
    <scope>IDENTIFICATION</scope>
    <source>
        <tissue evidence="8">Entire body</tissue>
    </source>
</reference>
<dbReference type="CTD" id="36808"/>
<evidence type="ECO:0000256" key="4">
    <source>
        <dbReference type="SAM" id="Coils"/>
    </source>
</evidence>
<dbReference type="Pfam" id="PF09762">
    <property type="entry name" value="CCDC93_CC"/>
    <property type="match status" value="1"/>
</dbReference>
<gene>
    <name evidence="8" type="primary">LOC108737727</name>
</gene>
<feature type="domain" description="CCDC93 coiled-coil" evidence="5">
    <location>
        <begin position="188"/>
        <end position="584"/>
    </location>
</feature>
<evidence type="ECO:0000256" key="2">
    <source>
        <dbReference type="ARBA" id="ARBA00016765"/>
    </source>
</evidence>
<dbReference type="InParanoid" id="A0A7F5QVN1"/>
<name>A0A7F5QVN1_AGRPL</name>
<evidence type="ECO:0000313" key="8">
    <source>
        <dbReference type="RefSeq" id="XP_025829146.1"/>
    </source>
</evidence>
<protein>
    <recommendedName>
        <fullName evidence="2">Coiled-coil domain-containing protein 93</fullName>
    </recommendedName>
</protein>
<dbReference type="Proteomes" id="UP000192223">
    <property type="component" value="Unplaced"/>
</dbReference>
<evidence type="ECO:0000259" key="6">
    <source>
        <dbReference type="Pfam" id="PF21673"/>
    </source>
</evidence>
<feature type="coiled-coil region" evidence="4">
    <location>
        <begin position="291"/>
        <end position="339"/>
    </location>
</feature>